<sequence>MTRIATLTLRRTAAAAALTLGALLPAFAASSIDGIQPAAPLVVGEAGRADTASALHLLAAAAEAYRADPPRALTAFNDGLAPFQQADLYVFAIHARTGRMLANGGFPGLTGGDVAVLRDARGAAVGEAFLHLPKDAISQVSYHWRNPQTWRIETKRSQVLRVGDTLIAVGSYQSTPLAERKLHPALGQAAALPAGQASALRAHPVSWWGV</sequence>
<dbReference type="RefSeq" id="WP_201825352.1">
    <property type="nucleotide sequence ID" value="NZ_JAERRA010000001.1"/>
</dbReference>
<evidence type="ECO:0000256" key="1">
    <source>
        <dbReference type="SAM" id="SignalP"/>
    </source>
</evidence>
<evidence type="ECO:0000313" key="2">
    <source>
        <dbReference type="EMBL" id="MBL0719818.1"/>
    </source>
</evidence>
<reference evidence="2 3" key="1">
    <citation type="submission" date="2021-01" db="EMBL/GenBank/DDBJ databases">
        <title>Piscinibacter sp. Jin2 Genome sequencing and assembly.</title>
        <authorList>
            <person name="Kim I."/>
        </authorList>
    </citation>
    <scope>NUCLEOTIDE SEQUENCE [LARGE SCALE GENOMIC DNA]</scope>
    <source>
        <strain evidence="2 3">Jin2</strain>
    </source>
</reference>
<dbReference type="EMBL" id="JAERRA010000001">
    <property type="protein sequence ID" value="MBL0719818.1"/>
    <property type="molecule type" value="Genomic_DNA"/>
</dbReference>
<proteinExistence type="predicted"/>
<dbReference type="AlphaFoldDB" id="A0A9X0XH08"/>
<dbReference type="Gene3D" id="3.30.450.20">
    <property type="entry name" value="PAS domain"/>
    <property type="match status" value="1"/>
</dbReference>
<comment type="caution">
    <text evidence="2">The sequence shown here is derived from an EMBL/GenBank/DDBJ whole genome shotgun (WGS) entry which is preliminary data.</text>
</comment>
<organism evidence="2 3">
    <name type="scientific">Aquariibacter lacus</name>
    <dbReference type="NCBI Taxonomy" id="2801332"/>
    <lineage>
        <taxon>Bacteria</taxon>
        <taxon>Pseudomonadati</taxon>
        <taxon>Pseudomonadota</taxon>
        <taxon>Betaproteobacteria</taxon>
        <taxon>Burkholderiales</taxon>
        <taxon>Sphaerotilaceae</taxon>
        <taxon>Aquariibacter</taxon>
    </lineage>
</organism>
<accession>A0A9X0XH08</accession>
<gene>
    <name evidence="2" type="ORF">JI742_07945</name>
</gene>
<evidence type="ECO:0000313" key="3">
    <source>
        <dbReference type="Proteomes" id="UP000643207"/>
    </source>
</evidence>
<feature type="signal peptide" evidence="1">
    <location>
        <begin position="1"/>
        <end position="28"/>
    </location>
</feature>
<dbReference type="Proteomes" id="UP000643207">
    <property type="component" value="Unassembled WGS sequence"/>
</dbReference>
<protein>
    <submittedName>
        <fullName evidence="2">Uncharacterized protein</fullName>
    </submittedName>
</protein>
<name>A0A9X0XH08_9BURK</name>
<feature type="chain" id="PRO_5040834191" evidence="1">
    <location>
        <begin position="29"/>
        <end position="210"/>
    </location>
</feature>
<keyword evidence="3" id="KW-1185">Reference proteome</keyword>
<keyword evidence="1" id="KW-0732">Signal</keyword>